<proteinExistence type="predicted"/>
<dbReference type="Proteomes" id="UP001338137">
    <property type="component" value="Unassembled WGS sequence"/>
</dbReference>
<comment type="caution">
    <text evidence="1">The sequence shown here is derived from an EMBL/GenBank/DDBJ whole genome shotgun (WGS) entry which is preliminary data.</text>
</comment>
<dbReference type="EMBL" id="JARLKY010000090">
    <property type="protein sequence ID" value="MEC0231291.1"/>
    <property type="molecule type" value="Genomic_DNA"/>
</dbReference>
<sequence length="153" mass="17431">MPYCSPQDVRDLHQLITEGDFPDADVQKYIIKAESRINDKLRVRYVVPFTQVPDIVFSICADMAASMLCQHHFSGVNYREDTPLAEVFRKRADDDLNYVIDNNTLDGLPGVVKHEPNVAERRKPVATTTPNPSPLKGTLREFDCATRNVRGWR</sequence>
<gene>
    <name evidence="1" type="ORF">P4I72_29755</name>
</gene>
<dbReference type="RefSeq" id="WP_326075272.1">
    <property type="nucleotide sequence ID" value="NZ_JARLKY010000090.1"/>
</dbReference>
<dbReference type="InterPro" id="IPR009752">
    <property type="entry name" value="Phage_Mu_GpJ"/>
</dbReference>
<dbReference type="Pfam" id="PF07030">
    <property type="entry name" value="Phage_Mu_Gp36"/>
    <property type="match status" value="1"/>
</dbReference>
<name>A0ABU6GAS4_9BACL</name>
<accession>A0ABU6GAS4</accession>
<evidence type="ECO:0000313" key="2">
    <source>
        <dbReference type="Proteomes" id="UP001338137"/>
    </source>
</evidence>
<protein>
    <submittedName>
        <fullName evidence="1">DUF1320 family protein</fullName>
    </submittedName>
</protein>
<keyword evidence="2" id="KW-1185">Reference proteome</keyword>
<organism evidence="1 2">
    <name type="scientific">Paenibacillus alba</name>
    <dbReference type="NCBI Taxonomy" id="1197127"/>
    <lineage>
        <taxon>Bacteria</taxon>
        <taxon>Bacillati</taxon>
        <taxon>Bacillota</taxon>
        <taxon>Bacilli</taxon>
        <taxon>Bacillales</taxon>
        <taxon>Paenibacillaceae</taxon>
        <taxon>Paenibacillus</taxon>
    </lineage>
</organism>
<reference evidence="1 2" key="1">
    <citation type="submission" date="2023-03" db="EMBL/GenBank/DDBJ databases">
        <title>Bacillus Genome Sequencing.</title>
        <authorList>
            <person name="Dunlap C."/>
        </authorList>
    </citation>
    <scope>NUCLEOTIDE SEQUENCE [LARGE SCALE GENOMIC DNA]</scope>
    <source>
        <strain evidence="1 2">BD-533</strain>
    </source>
</reference>
<evidence type="ECO:0000313" key="1">
    <source>
        <dbReference type="EMBL" id="MEC0231291.1"/>
    </source>
</evidence>